<dbReference type="GO" id="GO:0046872">
    <property type="term" value="F:metal ion binding"/>
    <property type="evidence" value="ECO:0007669"/>
    <property type="project" value="UniProtKB-KW"/>
</dbReference>
<evidence type="ECO:0000256" key="3">
    <source>
        <dbReference type="ARBA" id="ARBA00022490"/>
    </source>
</evidence>
<protein>
    <submittedName>
        <fullName evidence="11">Phosphofructokinase family protein</fullName>
    </submittedName>
</protein>
<dbReference type="AlphaFoldDB" id="A2E2V1"/>
<dbReference type="GO" id="GO:0008443">
    <property type="term" value="F:phosphofructokinase activity"/>
    <property type="evidence" value="ECO:0000318"/>
    <property type="project" value="GO_Central"/>
</dbReference>
<feature type="domain" description="Phosphofructokinase" evidence="10">
    <location>
        <begin position="8"/>
        <end position="332"/>
    </location>
</feature>
<evidence type="ECO:0000256" key="8">
    <source>
        <dbReference type="ARBA" id="ARBA00023152"/>
    </source>
</evidence>
<dbReference type="PANTHER" id="PTHR43650">
    <property type="entry name" value="PYROPHOSPHATE--FRUCTOSE 6-PHOSPHATE 1-PHOSPHOTRANSFERASE"/>
    <property type="match status" value="1"/>
</dbReference>
<dbReference type="Gene3D" id="3.40.50.460">
    <property type="entry name" value="Phosphofructokinase domain"/>
    <property type="match status" value="1"/>
</dbReference>
<dbReference type="Gene3D" id="3.40.50.450">
    <property type="match status" value="1"/>
</dbReference>
<keyword evidence="12" id="KW-1185">Reference proteome</keyword>
<dbReference type="PRINTS" id="PR00476">
    <property type="entry name" value="PHFRCTKINASE"/>
</dbReference>
<dbReference type="InterPro" id="IPR011403">
    <property type="entry name" value="PPi-PFK_TM0289"/>
</dbReference>
<reference evidence="11" key="2">
    <citation type="journal article" date="2007" name="Science">
        <title>Draft genome sequence of the sexually transmitted pathogen Trichomonas vaginalis.</title>
        <authorList>
            <person name="Carlton J.M."/>
            <person name="Hirt R.P."/>
            <person name="Silva J.C."/>
            <person name="Delcher A.L."/>
            <person name="Schatz M."/>
            <person name="Zhao Q."/>
            <person name="Wortman J.R."/>
            <person name="Bidwell S.L."/>
            <person name="Alsmark U.C.M."/>
            <person name="Besteiro S."/>
            <person name="Sicheritz-Ponten T."/>
            <person name="Noel C.J."/>
            <person name="Dacks J.B."/>
            <person name="Foster P.G."/>
            <person name="Simillion C."/>
            <person name="Van de Peer Y."/>
            <person name="Miranda-Saavedra D."/>
            <person name="Barton G.J."/>
            <person name="Westrop G.D."/>
            <person name="Mueller S."/>
            <person name="Dessi D."/>
            <person name="Fiori P.L."/>
            <person name="Ren Q."/>
            <person name="Paulsen I."/>
            <person name="Zhang H."/>
            <person name="Bastida-Corcuera F.D."/>
            <person name="Simoes-Barbosa A."/>
            <person name="Brown M.T."/>
            <person name="Hayes R.D."/>
            <person name="Mukherjee M."/>
            <person name="Okumura C.Y."/>
            <person name="Schneider R."/>
            <person name="Smith A.J."/>
            <person name="Vanacova S."/>
            <person name="Villalvazo M."/>
            <person name="Haas B.J."/>
            <person name="Pertea M."/>
            <person name="Feldblyum T.V."/>
            <person name="Utterback T.R."/>
            <person name="Shu C.L."/>
            <person name="Osoegawa K."/>
            <person name="de Jong P.J."/>
            <person name="Hrdy I."/>
            <person name="Horvathova L."/>
            <person name="Zubacova Z."/>
            <person name="Dolezal P."/>
            <person name="Malik S.B."/>
            <person name="Logsdon J.M. Jr."/>
            <person name="Henze K."/>
            <person name="Gupta A."/>
            <person name="Wang C.C."/>
            <person name="Dunne R.L."/>
            <person name="Upcroft J.A."/>
            <person name="Upcroft P."/>
            <person name="White O."/>
            <person name="Salzberg S.L."/>
            <person name="Tang P."/>
            <person name="Chiu C.-H."/>
            <person name="Lee Y.-S."/>
            <person name="Embley T.M."/>
            <person name="Coombs G.H."/>
            <person name="Mottram J.C."/>
            <person name="Tachezy J."/>
            <person name="Fraser-Liggett C.M."/>
            <person name="Johnson P.J."/>
        </authorList>
    </citation>
    <scope>NUCLEOTIDE SEQUENCE [LARGE SCALE GENOMIC DNA]</scope>
    <source>
        <strain evidence="11">G3</strain>
    </source>
</reference>
<keyword evidence="7" id="KW-0460">Magnesium</keyword>
<dbReference type="VEuPathDB" id="TrichDB:TVAGG3_0896440"/>
<comment type="function">
    <text evidence="2">Catalyzes the phosphorylation of D-fructose 6-phosphate, the first committing step of glycolysis. Uses inorganic phosphate (PPi) as phosphoryl donor instead of ATP like common ATP-dependent phosphofructokinases (ATP-PFKs), which renders the reaction reversible, and can thus function both in glycolysis and gluconeogenesis. Consistently, PPi-PFK can replace the enzymes of both the forward (ATP-PFK) and reverse (fructose-bisphosphatase (FBPase)) reactions.</text>
</comment>
<dbReference type="SMR" id="A2E2V1"/>
<reference evidence="11" key="1">
    <citation type="submission" date="2006-10" db="EMBL/GenBank/DDBJ databases">
        <authorList>
            <person name="Amadeo P."/>
            <person name="Zhao Q."/>
            <person name="Wortman J."/>
            <person name="Fraser-Liggett C."/>
            <person name="Carlton J."/>
        </authorList>
    </citation>
    <scope>NUCLEOTIDE SEQUENCE</scope>
    <source>
        <strain evidence="11">G3</strain>
    </source>
</reference>
<keyword evidence="3" id="KW-0963">Cytoplasm</keyword>
<evidence type="ECO:0000256" key="4">
    <source>
        <dbReference type="ARBA" id="ARBA00022679"/>
    </source>
</evidence>
<dbReference type="GO" id="GO:0006002">
    <property type="term" value="P:fructose 6-phosphate metabolic process"/>
    <property type="evidence" value="ECO:0007669"/>
    <property type="project" value="InterPro"/>
</dbReference>
<dbReference type="Proteomes" id="UP000001542">
    <property type="component" value="Unassembled WGS sequence"/>
</dbReference>
<name>A2E2V1_TRIV3</name>
<evidence type="ECO:0000256" key="7">
    <source>
        <dbReference type="ARBA" id="ARBA00022842"/>
    </source>
</evidence>
<dbReference type="OrthoDB" id="537915at2759"/>
<dbReference type="InterPro" id="IPR000023">
    <property type="entry name" value="Phosphofructokinase_dom"/>
</dbReference>
<dbReference type="InterPro" id="IPR035966">
    <property type="entry name" value="PKF_sf"/>
</dbReference>
<dbReference type="InterPro" id="IPR022953">
    <property type="entry name" value="ATP_PFK"/>
</dbReference>
<comment type="cofactor">
    <cofactor evidence="1">
        <name>Mg(2+)</name>
        <dbReference type="ChEBI" id="CHEBI:18420"/>
    </cofactor>
</comment>
<dbReference type="UniPathway" id="UPA00109">
    <property type="reaction ID" value="UER00182"/>
</dbReference>
<comment type="catalytic activity">
    <reaction evidence="9">
        <text>beta-D-fructose 6-phosphate + diphosphate = beta-D-fructose 1,6-bisphosphate + phosphate + H(+)</text>
        <dbReference type="Rhea" id="RHEA:13613"/>
        <dbReference type="ChEBI" id="CHEBI:15378"/>
        <dbReference type="ChEBI" id="CHEBI:32966"/>
        <dbReference type="ChEBI" id="CHEBI:33019"/>
        <dbReference type="ChEBI" id="CHEBI:43474"/>
        <dbReference type="ChEBI" id="CHEBI:57634"/>
        <dbReference type="EC" id="2.7.1.90"/>
    </reaction>
</comment>
<keyword evidence="8" id="KW-0324">Glycolysis</keyword>
<dbReference type="PIRSF" id="PIRSF036482">
    <property type="entry name" value="PPi_PFK_TM0289"/>
    <property type="match status" value="1"/>
</dbReference>
<dbReference type="STRING" id="5722.A2E2V1"/>
<evidence type="ECO:0000313" key="12">
    <source>
        <dbReference type="Proteomes" id="UP000001542"/>
    </source>
</evidence>
<evidence type="ECO:0000256" key="9">
    <source>
        <dbReference type="ARBA" id="ARBA00048072"/>
    </source>
</evidence>
<keyword evidence="6" id="KW-0418">Kinase</keyword>
<organism evidence="11 12">
    <name type="scientific">Trichomonas vaginalis (strain ATCC PRA-98 / G3)</name>
    <dbReference type="NCBI Taxonomy" id="412133"/>
    <lineage>
        <taxon>Eukaryota</taxon>
        <taxon>Metamonada</taxon>
        <taxon>Parabasalia</taxon>
        <taxon>Trichomonadida</taxon>
        <taxon>Trichomonadidae</taxon>
        <taxon>Trichomonas</taxon>
    </lineage>
</organism>
<proteinExistence type="predicted"/>
<dbReference type="Pfam" id="PF00365">
    <property type="entry name" value="PFK"/>
    <property type="match status" value="1"/>
</dbReference>
<evidence type="ECO:0000313" key="11">
    <source>
        <dbReference type="EMBL" id="EAY13006.1"/>
    </source>
</evidence>
<dbReference type="VEuPathDB" id="TrichDB:TVAG_077440"/>
<sequence length="425" mass="47413">MSDAKTLCIVVTGGTSPGVNDLISSTITYAYEKGWKVIGFHDGYAQLIKCSLEELQKQKVDLDLQVAQLISNTGGSYLRTSCLGFAITDQQVKEISEKIRALHINYFLALSGNENVAMCHRIAEQFKNDDIQVLVVAKTIDNDVPLPDFTSTFGFATARTFGAHLVGNLLAETRSVPHYFIIETMGKRSGHLASQMAAGTSTCLSIIPEDFGMKTISLKQIESYVFLALIKRYIRGFTTGIVIVSEALINSLDYESLLDLYKGNIKKNARGELSLDEGELGRHISDSMRDLCPRYKLDLRFCPKKIGYELRGAKPVVNDSMIANQLGCGVVEGFSELQNDAIVLWDNGRFLYRPVGELTNEKGNIPTRYVDAQSEQYRIIKKHQCYVTKADLQDAELIKKISEILQITPVQFHQRYDDVINSVIV</sequence>
<accession>A2E2V1</accession>
<keyword evidence="4" id="KW-0808">Transferase</keyword>
<dbReference type="FunFam" id="3.40.50.450:FF:000039">
    <property type="entry name" value="Pyrophosphate--fructose 6-phosphate 1-phosphotransferase"/>
    <property type="match status" value="1"/>
</dbReference>
<dbReference type="EMBL" id="DS113292">
    <property type="protein sequence ID" value="EAY13006.1"/>
    <property type="molecule type" value="Genomic_DNA"/>
</dbReference>
<dbReference type="KEGG" id="tva:4770979"/>
<evidence type="ECO:0000256" key="6">
    <source>
        <dbReference type="ARBA" id="ARBA00022777"/>
    </source>
</evidence>
<dbReference type="InParanoid" id="A2E2V1"/>
<evidence type="ECO:0000256" key="5">
    <source>
        <dbReference type="ARBA" id="ARBA00022723"/>
    </source>
</evidence>
<evidence type="ECO:0000256" key="2">
    <source>
        <dbReference type="ARBA" id="ARBA00003138"/>
    </source>
</evidence>
<dbReference type="SUPFAM" id="SSF53784">
    <property type="entry name" value="Phosphofructokinase"/>
    <property type="match status" value="1"/>
</dbReference>
<evidence type="ECO:0000256" key="1">
    <source>
        <dbReference type="ARBA" id="ARBA00001946"/>
    </source>
</evidence>
<dbReference type="GO" id="GO:0003872">
    <property type="term" value="F:6-phosphofructokinase activity"/>
    <property type="evidence" value="ECO:0007669"/>
    <property type="project" value="InterPro"/>
</dbReference>
<gene>
    <name evidence="11" type="ORF">TVAG_077440</name>
</gene>
<dbReference type="PANTHER" id="PTHR43650:SF1">
    <property type="entry name" value="PYROPHOSPHATE--FRUCTOSE 6-PHOSPHATE 1-PHOSPHOTRANSFERASE SUBUNIT BETA 2"/>
    <property type="match status" value="1"/>
</dbReference>
<dbReference type="GO" id="GO:0009749">
    <property type="term" value="P:response to glucose"/>
    <property type="evidence" value="ECO:0000318"/>
    <property type="project" value="GO_Central"/>
</dbReference>
<dbReference type="GO" id="GO:0047334">
    <property type="term" value="F:diphosphate-fructose-6-phosphate 1-phosphotransferase activity"/>
    <property type="evidence" value="ECO:0007669"/>
    <property type="project" value="UniProtKB-EC"/>
</dbReference>
<dbReference type="eggNOG" id="KOG2440">
    <property type="taxonomic scope" value="Eukaryota"/>
</dbReference>
<dbReference type="RefSeq" id="XP_001325229.1">
    <property type="nucleotide sequence ID" value="XM_001325194.1"/>
</dbReference>
<keyword evidence="5" id="KW-0479">Metal-binding</keyword>
<evidence type="ECO:0000259" key="10">
    <source>
        <dbReference type="Pfam" id="PF00365"/>
    </source>
</evidence>